<dbReference type="EMBL" id="CM044706">
    <property type="protein sequence ID" value="KAI5660141.1"/>
    <property type="molecule type" value="Genomic_DNA"/>
</dbReference>
<sequence>MISSYGISDIIIFTFILLSYFSGLPVEKAALVFSLKLDSGHKLLCPWVDNTCDESLLQFPAKTTALLVEDYKNRFSTLFQLSALPLIPPSSIDYMRSPQLVEFLEGSSSLENNGCADTSGSLIKKHPSSSSSSYYQAQKLISLCGWELRSLPYIVHHKVQQPQSTETVKLGNQPNLPSNNGSDLVCYLSGSRNKEVDDKPQVSELSDPNSVVLYCSFCSATVGLWTFSLVPRPVEFLRLVGHTEVNGENDSAQAEDENHDANAQSTKTNFASSSSSQEKSLNLTIAGGPPPAKQNYRATISLPVIGRSLRTRFFTDFHVGKDQGLSLSEANMSIQGANQIGERDSDKENSLGNMQVIAQDTGKDDKLETDDSTANTCRPQVGECIGSNTGDNVITNVNNKGGEKNAAIVVATAPDKQCDGQHENVNKAGVQPLTNSITPDSFGKSTEQIPLHNAMEFDPIRQHRTFCPWVASSANSVSGWQQTLTALQRHKEFSHPLPENVPSVIEVDDPIASVKKLLSSPLTKRAKHDHPSHS</sequence>
<reference evidence="2" key="1">
    <citation type="journal article" date="2023" name="Nat. Plants">
        <title>Single-cell RNA sequencing provides a high-resolution roadmap for understanding the multicellular compartmentation of specialized metabolism.</title>
        <authorList>
            <person name="Sun S."/>
            <person name="Shen X."/>
            <person name="Li Y."/>
            <person name="Li Y."/>
            <person name="Wang S."/>
            <person name="Li R."/>
            <person name="Zhang H."/>
            <person name="Shen G."/>
            <person name="Guo B."/>
            <person name="Wei J."/>
            <person name="Xu J."/>
            <person name="St-Pierre B."/>
            <person name="Chen S."/>
            <person name="Sun C."/>
        </authorList>
    </citation>
    <scope>NUCLEOTIDE SEQUENCE [LARGE SCALE GENOMIC DNA]</scope>
</reference>
<protein>
    <submittedName>
        <fullName evidence="1">Uncharacterized protein</fullName>
    </submittedName>
</protein>
<gene>
    <name evidence="1" type="ORF">M9H77_28934</name>
</gene>
<proteinExistence type="predicted"/>
<evidence type="ECO:0000313" key="2">
    <source>
        <dbReference type="Proteomes" id="UP001060085"/>
    </source>
</evidence>
<name>A0ACC0AHQ8_CATRO</name>
<organism evidence="1 2">
    <name type="scientific">Catharanthus roseus</name>
    <name type="common">Madagascar periwinkle</name>
    <name type="synonym">Vinca rosea</name>
    <dbReference type="NCBI Taxonomy" id="4058"/>
    <lineage>
        <taxon>Eukaryota</taxon>
        <taxon>Viridiplantae</taxon>
        <taxon>Streptophyta</taxon>
        <taxon>Embryophyta</taxon>
        <taxon>Tracheophyta</taxon>
        <taxon>Spermatophyta</taxon>
        <taxon>Magnoliopsida</taxon>
        <taxon>eudicotyledons</taxon>
        <taxon>Gunneridae</taxon>
        <taxon>Pentapetalae</taxon>
        <taxon>asterids</taxon>
        <taxon>lamiids</taxon>
        <taxon>Gentianales</taxon>
        <taxon>Apocynaceae</taxon>
        <taxon>Rauvolfioideae</taxon>
        <taxon>Vinceae</taxon>
        <taxon>Catharanthinae</taxon>
        <taxon>Catharanthus</taxon>
    </lineage>
</organism>
<accession>A0ACC0AHQ8</accession>
<evidence type="ECO:0000313" key="1">
    <source>
        <dbReference type="EMBL" id="KAI5660141.1"/>
    </source>
</evidence>
<keyword evidence="2" id="KW-1185">Reference proteome</keyword>
<dbReference type="Proteomes" id="UP001060085">
    <property type="component" value="Linkage Group LG06"/>
</dbReference>
<comment type="caution">
    <text evidence="1">The sequence shown here is derived from an EMBL/GenBank/DDBJ whole genome shotgun (WGS) entry which is preliminary data.</text>
</comment>